<feature type="transmembrane region" description="Helical" evidence="1">
    <location>
        <begin position="51"/>
        <end position="72"/>
    </location>
</feature>
<dbReference type="EMBL" id="MFQB01000038">
    <property type="protein sequence ID" value="OGH66219.1"/>
    <property type="molecule type" value="Genomic_DNA"/>
</dbReference>
<reference evidence="2 3" key="1">
    <citation type="journal article" date="2016" name="Nat. Commun.">
        <title>Thousands of microbial genomes shed light on interconnected biogeochemical processes in an aquifer system.</title>
        <authorList>
            <person name="Anantharaman K."/>
            <person name="Brown C.T."/>
            <person name="Hug L.A."/>
            <person name="Sharon I."/>
            <person name="Castelle C.J."/>
            <person name="Probst A.J."/>
            <person name="Thomas B.C."/>
            <person name="Singh A."/>
            <person name="Wilkins M.J."/>
            <person name="Karaoz U."/>
            <person name="Brodie E.L."/>
            <person name="Williams K.H."/>
            <person name="Hubbard S.S."/>
            <person name="Banfield J.F."/>
        </authorList>
    </citation>
    <scope>NUCLEOTIDE SEQUENCE [LARGE SCALE GENOMIC DNA]</scope>
</reference>
<organism evidence="2 3">
    <name type="scientific">Candidatus Magasanikbacteria bacterium RIFCSPHIGHO2_02_FULL_47_14</name>
    <dbReference type="NCBI Taxonomy" id="1798680"/>
    <lineage>
        <taxon>Bacteria</taxon>
        <taxon>Candidatus Magasanikiibacteriota</taxon>
    </lineage>
</organism>
<evidence type="ECO:0000256" key="1">
    <source>
        <dbReference type="SAM" id="Phobius"/>
    </source>
</evidence>
<dbReference type="Proteomes" id="UP000176282">
    <property type="component" value="Unassembled WGS sequence"/>
</dbReference>
<sequence>MSPEKLLKVGVVLAVVGMGMDIVFEMIYGMYAHPGCVCWKLDPVERIVSGVFIGLAVIGLLLMVIAIVVGLIGRFRSPKASAEE</sequence>
<keyword evidence="1" id="KW-0472">Membrane</keyword>
<name>A0A1F6M3Q2_9BACT</name>
<keyword evidence="1" id="KW-0812">Transmembrane</keyword>
<proteinExistence type="predicted"/>
<evidence type="ECO:0000313" key="3">
    <source>
        <dbReference type="Proteomes" id="UP000176282"/>
    </source>
</evidence>
<accession>A0A1F6M3Q2</accession>
<protein>
    <recommendedName>
        <fullName evidence="4">Disulfide bond formation protein B</fullName>
    </recommendedName>
</protein>
<feature type="transmembrane region" description="Helical" evidence="1">
    <location>
        <begin position="12"/>
        <end position="31"/>
    </location>
</feature>
<dbReference type="AlphaFoldDB" id="A0A1F6M3Q2"/>
<keyword evidence="1" id="KW-1133">Transmembrane helix</keyword>
<comment type="caution">
    <text evidence="2">The sequence shown here is derived from an EMBL/GenBank/DDBJ whole genome shotgun (WGS) entry which is preliminary data.</text>
</comment>
<gene>
    <name evidence="2" type="ORF">A3J66_04165</name>
</gene>
<evidence type="ECO:0000313" key="2">
    <source>
        <dbReference type="EMBL" id="OGH66219.1"/>
    </source>
</evidence>
<evidence type="ECO:0008006" key="4">
    <source>
        <dbReference type="Google" id="ProtNLM"/>
    </source>
</evidence>